<gene>
    <name evidence="5" type="ORF">MUK42_05704</name>
</gene>
<keyword evidence="3" id="KW-0547">Nucleotide-binding</keyword>
<keyword evidence="1" id="KW-0436">Ligase</keyword>
<sequence>MLDPTDFFACLAALGVADGPDSVALCVLTAGWKLDGSVAKNESSGFVDGLLGIVVDRRLRAEGTEQAILVRDRVNKMGVKCEIEAAREMREGTKSLRMFASSNTLESFSLHTMQMTRSEFTFEYWKLRLT</sequence>
<dbReference type="EMBL" id="CP097509">
    <property type="protein sequence ID" value="URE22002.1"/>
    <property type="molecule type" value="Genomic_DNA"/>
</dbReference>
<evidence type="ECO:0000256" key="1">
    <source>
        <dbReference type="ARBA" id="ARBA00022598"/>
    </source>
</evidence>
<evidence type="ECO:0000313" key="5">
    <source>
        <dbReference type="EMBL" id="URE22002.1"/>
    </source>
</evidence>
<organism evidence="5 6">
    <name type="scientific">Musa troglodytarum</name>
    <name type="common">fe'i banana</name>
    <dbReference type="NCBI Taxonomy" id="320322"/>
    <lineage>
        <taxon>Eukaryota</taxon>
        <taxon>Viridiplantae</taxon>
        <taxon>Streptophyta</taxon>
        <taxon>Embryophyta</taxon>
        <taxon>Tracheophyta</taxon>
        <taxon>Spermatophyta</taxon>
        <taxon>Magnoliopsida</taxon>
        <taxon>Liliopsida</taxon>
        <taxon>Zingiberales</taxon>
        <taxon>Musaceae</taxon>
        <taxon>Musa</taxon>
    </lineage>
</organism>
<keyword evidence="4" id="KW-0067">ATP-binding</keyword>
<evidence type="ECO:0000313" key="6">
    <source>
        <dbReference type="Proteomes" id="UP001055439"/>
    </source>
</evidence>
<dbReference type="Gene3D" id="3.40.50.620">
    <property type="entry name" value="HUPs"/>
    <property type="match status" value="1"/>
</dbReference>
<dbReference type="PANTHER" id="PTHR43033">
    <property type="entry name" value="TRNA(ILE)-LYSIDINE SYNTHASE-RELATED"/>
    <property type="match status" value="1"/>
</dbReference>
<dbReference type="InterPro" id="IPR014729">
    <property type="entry name" value="Rossmann-like_a/b/a_fold"/>
</dbReference>
<keyword evidence="6" id="KW-1185">Reference proteome</keyword>
<keyword evidence="2" id="KW-0819">tRNA processing</keyword>
<reference evidence="5" key="1">
    <citation type="submission" date="2022-05" db="EMBL/GenBank/DDBJ databases">
        <title>The Musa troglodytarum L. genome provides insights into the mechanism of non-climacteric behaviour and enrichment of carotenoids.</title>
        <authorList>
            <person name="Wang J."/>
        </authorList>
    </citation>
    <scope>NUCLEOTIDE SEQUENCE</scope>
    <source>
        <tissue evidence="5">Leaf</tissue>
    </source>
</reference>
<evidence type="ECO:0000256" key="3">
    <source>
        <dbReference type="ARBA" id="ARBA00022741"/>
    </source>
</evidence>
<dbReference type="AlphaFoldDB" id="A0A9E7H1P7"/>
<dbReference type="Proteomes" id="UP001055439">
    <property type="component" value="Chromosome 7"/>
</dbReference>
<dbReference type="GO" id="GO:0008033">
    <property type="term" value="P:tRNA processing"/>
    <property type="evidence" value="ECO:0007669"/>
    <property type="project" value="UniProtKB-KW"/>
</dbReference>
<dbReference type="InterPro" id="IPR012094">
    <property type="entry name" value="tRNA_Ile_lys_synt"/>
</dbReference>
<proteinExistence type="predicted"/>
<protein>
    <submittedName>
        <fullName evidence="5">PP-loop family</fullName>
    </submittedName>
</protein>
<evidence type="ECO:0000256" key="4">
    <source>
        <dbReference type="ARBA" id="ARBA00022840"/>
    </source>
</evidence>
<dbReference type="GO" id="GO:0005524">
    <property type="term" value="F:ATP binding"/>
    <property type="evidence" value="ECO:0007669"/>
    <property type="project" value="UniProtKB-KW"/>
</dbReference>
<dbReference type="PANTHER" id="PTHR43033:SF5">
    <property type="entry name" value="TRNA(ILE)-LYSIDINE SYNTHETASE"/>
    <property type="match status" value="1"/>
</dbReference>
<dbReference type="GO" id="GO:0016879">
    <property type="term" value="F:ligase activity, forming carbon-nitrogen bonds"/>
    <property type="evidence" value="ECO:0007669"/>
    <property type="project" value="InterPro"/>
</dbReference>
<dbReference type="OrthoDB" id="198857at2759"/>
<evidence type="ECO:0000256" key="2">
    <source>
        <dbReference type="ARBA" id="ARBA00022694"/>
    </source>
</evidence>
<name>A0A9E7H1P7_9LILI</name>
<accession>A0A9E7H1P7</accession>